<dbReference type="InterPro" id="IPR019286">
    <property type="entry name" value="DUF2339_TM"/>
</dbReference>
<feature type="transmembrane region" description="Helical" evidence="2">
    <location>
        <begin position="201"/>
        <end position="218"/>
    </location>
</feature>
<evidence type="ECO:0000256" key="2">
    <source>
        <dbReference type="SAM" id="Phobius"/>
    </source>
</evidence>
<evidence type="ECO:0008006" key="5">
    <source>
        <dbReference type="Google" id="ProtNLM"/>
    </source>
</evidence>
<dbReference type="RefSeq" id="WP_026815914.1">
    <property type="nucleotide sequence ID" value="NZ_AUFF01000001.1"/>
</dbReference>
<dbReference type="PANTHER" id="PTHR38434">
    <property type="entry name" value="BLL2549 PROTEIN"/>
    <property type="match status" value="1"/>
</dbReference>
<dbReference type="STRING" id="1121013.GCA_000426365_00373"/>
<dbReference type="PANTHER" id="PTHR38434:SF1">
    <property type="entry name" value="BLL2549 PROTEIN"/>
    <property type="match status" value="1"/>
</dbReference>
<feature type="transmembrane region" description="Helical" evidence="2">
    <location>
        <begin position="360"/>
        <end position="377"/>
    </location>
</feature>
<feature type="transmembrane region" description="Helical" evidence="2">
    <location>
        <begin position="608"/>
        <end position="627"/>
    </location>
</feature>
<evidence type="ECO:0000313" key="3">
    <source>
        <dbReference type="EMBL" id="KFN49388.1"/>
    </source>
</evidence>
<feature type="transmembrane region" description="Helical" evidence="2">
    <location>
        <begin position="746"/>
        <end position="762"/>
    </location>
</feature>
<feature type="transmembrane region" description="Helical" evidence="2">
    <location>
        <begin position="804"/>
        <end position="822"/>
    </location>
</feature>
<feature type="transmembrane region" description="Helical" evidence="2">
    <location>
        <begin position="869"/>
        <end position="887"/>
    </location>
</feature>
<feature type="transmembrane region" description="Helical" evidence="2">
    <location>
        <begin position="774"/>
        <end position="792"/>
    </location>
</feature>
<feature type="transmembrane region" description="Helical" evidence="2">
    <location>
        <begin position="550"/>
        <end position="569"/>
    </location>
</feature>
<dbReference type="AlphaFoldDB" id="A0A091B9R0"/>
<feature type="transmembrane region" description="Helical" evidence="2">
    <location>
        <begin position="443"/>
        <end position="460"/>
    </location>
</feature>
<feature type="transmembrane region" description="Helical" evidence="2">
    <location>
        <begin position="279"/>
        <end position="298"/>
    </location>
</feature>
<sequence>MEALVFILVVVLLAAVGFVIYTLVLGMRMRALSRQLAHAETALRAALGRLTAVETVLQRMQAPPAAPGTPAEAASAPAAVPEPVPASPPADAAPAQRPPSPAPASSPGIAPSTPAPIQTPPQPAGPASPQPLPTPARVAPPPMRRAAPEPDILEKLVATVRGWLFEGNVPVKIGLLVIMFGVAAALKYAADAGWLRLPIEFRLAGIAAGAIAGLVWGLKNVRERPVFGLSLQGGAIGVLLLTVFAAFRLYHVLPALPAFALVVALVAGASVLAVRQNAVALAVLGFIGGYLAPVLISTGSGNHVALFSYYALLNAAVFGIAWARPWRALNLIGFLFTFAIGGLWGAKYYRPELFATVEPFLVLFFLFYVGIPVLYALRGKGRNAPVDGSLLFGTPLLAFPAQVGLLEGDRMGLAASAVVVAAIYTGLALWARREPRLRTLAQSSAALGVVFVTLAVPLALTARWTSSAWALQGLGMVWLGLRQQRWLTRWSGLALLVLACGALGVAIIDSAGSFDAAGPFVLNGWAMNLLVLALAWLGTALVHDRAGRDAPVAVIAYLVGLAWWAAFGIREIELNLPDVQMETALGVFAAVSAVLAALLRRPLQWPRLGWTTGMASVLALPLAIAALDQHLPAVAPDAWPLAATWFDAPLAAWWAVVAALLLSLRALRDPGSAWLPAAHIGVLLSFAFGAGASLWRLAAERLGLGDGWWPPAGVAPLLALFLLAWRRPALAAWPLDVDDFARWRRTWLGIAGVLLGLVWLSAQFRPGLATPLRFLPVANPLELMLIGGLVLAAARLRDGRGSTALWPFWSLAAFLTLTMMVLRSCHHFAALPWSPSILSSGTTQTALTVAWCIAGVTAWILGSLRRNRALWWAGALLLGVVLAKLLLIDRSHLGNLTGIVSFLAVGMLLVVVGRIAPTPPRQE</sequence>
<feature type="transmembrane region" description="Helical" evidence="2">
    <location>
        <begin position="581"/>
        <end position="599"/>
    </location>
</feature>
<dbReference type="Proteomes" id="UP000029391">
    <property type="component" value="Unassembled WGS sequence"/>
</dbReference>
<feature type="compositionally biased region" description="Low complexity" evidence="1">
    <location>
        <begin position="68"/>
        <end position="79"/>
    </location>
</feature>
<organism evidence="3 4">
    <name type="scientific">Arenimonas composti TR7-09 = DSM 18010</name>
    <dbReference type="NCBI Taxonomy" id="1121013"/>
    <lineage>
        <taxon>Bacteria</taxon>
        <taxon>Pseudomonadati</taxon>
        <taxon>Pseudomonadota</taxon>
        <taxon>Gammaproteobacteria</taxon>
        <taxon>Lysobacterales</taxon>
        <taxon>Lysobacteraceae</taxon>
        <taxon>Arenimonas</taxon>
    </lineage>
</organism>
<name>A0A091B9R0_9GAMM</name>
<feature type="transmembrane region" description="Helical" evidence="2">
    <location>
        <begin position="6"/>
        <end position="26"/>
    </location>
</feature>
<feature type="transmembrane region" description="Helical" evidence="2">
    <location>
        <begin position="893"/>
        <end position="916"/>
    </location>
</feature>
<feature type="transmembrane region" description="Helical" evidence="2">
    <location>
        <begin position="639"/>
        <end position="662"/>
    </location>
</feature>
<feature type="transmembrane region" description="Helical" evidence="2">
    <location>
        <begin position="412"/>
        <end position="431"/>
    </location>
</feature>
<feature type="transmembrane region" description="Helical" evidence="2">
    <location>
        <begin position="389"/>
        <end position="406"/>
    </location>
</feature>
<feature type="transmembrane region" description="Helical" evidence="2">
    <location>
        <begin position="520"/>
        <end position="538"/>
    </location>
</feature>
<dbReference type="Pfam" id="PF10101">
    <property type="entry name" value="DUF2339"/>
    <property type="match status" value="1"/>
</dbReference>
<feature type="compositionally biased region" description="Pro residues" evidence="1">
    <location>
        <begin position="113"/>
        <end position="143"/>
    </location>
</feature>
<keyword evidence="2" id="KW-1133">Transmembrane helix</keyword>
<feature type="transmembrane region" description="Helical" evidence="2">
    <location>
        <begin position="304"/>
        <end position="322"/>
    </location>
</feature>
<feature type="transmembrane region" description="Helical" evidence="2">
    <location>
        <begin position="493"/>
        <end position="514"/>
    </location>
</feature>
<feature type="transmembrane region" description="Helical" evidence="2">
    <location>
        <begin position="329"/>
        <end position="348"/>
    </location>
</feature>
<gene>
    <name evidence="3" type="ORF">P873_01065</name>
</gene>
<dbReference type="EMBL" id="AWXU01000036">
    <property type="protein sequence ID" value="KFN49388.1"/>
    <property type="molecule type" value="Genomic_DNA"/>
</dbReference>
<evidence type="ECO:0000256" key="1">
    <source>
        <dbReference type="SAM" id="MobiDB-lite"/>
    </source>
</evidence>
<evidence type="ECO:0000313" key="4">
    <source>
        <dbReference type="Proteomes" id="UP000029391"/>
    </source>
</evidence>
<reference evidence="3 4" key="1">
    <citation type="submission" date="2013-09" db="EMBL/GenBank/DDBJ databases">
        <title>Genome sequencing of Arenimonas composti.</title>
        <authorList>
            <person name="Chen F."/>
            <person name="Wang G."/>
        </authorList>
    </citation>
    <scope>NUCLEOTIDE SEQUENCE [LARGE SCALE GENOMIC DNA]</scope>
    <source>
        <strain evidence="3 4">TR7-09</strain>
    </source>
</reference>
<accession>A0A091B9R0</accession>
<keyword evidence="4" id="KW-1185">Reference proteome</keyword>
<dbReference type="eggNOG" id="COG5373">
    <property type="taxonomic scope" value="Bacteria"/>
</dbReference>
<comment type="caution">
    <text evidence="3">The sequence shown here is derived from an EMBL/GenBank/DDBJ whole genome shotgun (WGS) entry which is preliminary data.</text>
</comment>
<protein>
    <recommendedName>
        <fullName evidence="5">DUF2339 domain-containing protein</fullName>
    </recommendedName>
</protein>
<feature type="region of interest" description="Disordered" evidence="1">
    <location>
        <begin position="61"/>
        <end position="145"/>
    </location>
</feature>
<feature type="transmembrane region" description="Helical" evidence="2">
    <location>
        <begin position="253"/>
        <end position="272"/>
    </location>
</feature>
<keyword evidence="2" id="KW-0812">Transmembrane</keyword>
<dbReference type="OrthoDB" id="207428at2"/>
<feature type="transmembrane region" description="Helical" evidence="2">
    <location>
        <begin position="225"/>
        <end position="247"/>
    </location>
</feature>
<proteinExistence type="predicted"/>
<feature type="transmembrane region" description="Helical" evidence="2">
    <location>
        <begin position="466"/>
        <end position="481"/>
    </location>
</feature>
<keyword evidence="2" id="KW-0472">Membrane</keyword>
<feature type="transmembrane region" description="Helical" evidence="2">
    <location>
        <begin position="674"/>
        <end position="695"/>
    </location>
</feature>
<feature type="transmembrane region" description="Helical" evidence="2">
    <location>
        <begin position="169"/>
        <end position="189"/>
    </location>
</feature>
<feature type="transmembrane region" description="Helical" evidence="2">
    <location>
        <begin position="842"/>
        <end position="862"/>
    </location>
</feature>
<feature type="transmembrane region" description="Helical" evidence="2">
    <location>
        <begin position="707"/>
        <end position="725"/>
    </location>
</feature>